<dbReference type="Pfam" id="PF04480">
    <property type="entry name" value="DUF559"/>
    <property type="match status" value="1"/>
</dbReference>
<dbReference type="InterPro" id="IPR011335">
    <property type="entry name" value="Restrct_endonuc-II-like"/>
</dbReference>
<keyword evidence="3" id="KW-1185">Reference proteome</keyword>
<evidence type="ECO:0000313" key="2">
    <source>
        <dbReference type="EMBL" id="MDH5834207.1"/>
    </source>
</evidence>
<evidence type="ECO:0000313" key="3">
    <source>
        <dbReference type="Proteomes" id="UP001156873"/>
    </source>
</evidence>
<dbReference type="RefSeq" id="WP_280578567.1">
    <property type="nucleotide sequence ID" value="NZ_JARXRO010000015.1"/>
</dbReference>
<keyword evidence="2" id="KW-0540">Nuclease</keyword>
<accession>A0ABT6JUP9</accession>
<sequence>MQGQTNRKIIRGRLQRKLRNEATDAERRLWQYLRDRQLNDCKFRRQHPYGNFILDFACLERRIAIELDGGQHAETALADAERTRVLGDAGWKVIRFWNNEVFDNTEGVVEVIIAALQAHAPEPSPPHPPLEGEG</sequence>
<dbReference type="EMBL" id="JARXRO010000015">
    <property type="protein sequence ID" value="MDH5834207.1"/>
    <property type="molecule type" value="Genomic_DNA"/>
</dbReference>
<name>A0ABT6JUP9_9GAMM</name>
<dbReference type="SUPFAM" id="SSF52980">
    <property type="entry name" value="Restriction endonuclease-like"/>
    <property type="match status" value="1"/>
</dbReference>
<dbReference type="PANTHER" id="PTHR38590">
    <property type="entry name" value="BLL0828 PROTEIN"/>
    <property type="match status" value="1"/>
</dbReference>
<keyword evidence="2" id="KW-0378">Hydrolase</keyword>
<organism evidence="2 3">
    <name type="scientific">Luteimonas kalidii</name>
    <dbReference type="NCBI Taxonomy" id="3042025"/>
    <lineage>
        <taxon>Bacteria</taxon>
        <taxon>Pseudomonadati</taxon>
        <taxon>Pseudomonadota</taxon>
        <taxon>Gammaproteobacteria</taxon>
        <taxon>Lysobacterales</taxon>
        <taxon>Lysobacteraceae</taxon>
        <taxon>Luteimonas</taxon>
    </lineage>
</organism>
<proteinExistence type="predicted"/>
<comment type="caution">
    <text evidence="2">The sequence shown here is derived from an EMBL/GenBank/DDBJ whole genome shotgun (WGS) entry which is preliminary data.</text>
</comment>
<dbReference type="InterPro" id="IPR047216">
    <property type="entry name" value="Endonuclease_DUF559_bact"/>
</dbReference>
<evidence type="ECO:0000259" key="1">
    <source>
        <dbReference type="Pfam" id="PF04480"/>
    </source>
</evidence>
<dbReference type="Proteomes" id="UP001156873">
    <property type="component" value="Unassembled WGS sequence"/>
</dbReference>
<feature type="domain" description="DUF559" evidence="1">
    <location>
        <begin position="15"/>
        <end position="116"/>
    </location>
</feature>
<dbReference type="InterPro" id="IPR007569">
    <property type="entry name" value="DUF559"/>
</dbReference>
<protein>
    <submittedName>
        <fullName evidence="2">Endonuclease domain-containing protein</fullName>
    </submittedName>
</protein>
<gene>
    <name evidence="2" type="ORF">QFW81_09755</name>
</gene>
<dbReference type="CDD" id="cd01038">
    <property type="entry name" value="Endonuclease_DUF559"/>
    <property type="match status" value="1"/>
</dbReference>
<reference evidence="2 3" key="1">
    <citation type="submission" date="2023-04" db="EMBL/GenBank/DDBJ databases">
        <title>Luteimonas sp. M1R5S59.</title>
        <authorList>
            <person name="Sun J.-Q."/>
        </authorList>
    </citation>
    <scope>NUCLEOTIDE SEQUENCE [LARGE SCALE GENOMIC DNA]</scope>
    <source>
        <strain evidence="2 3">M1R5S59</strain>
    </source>
</reference>
<dbReference type="GO" id="GO:0004519">
    <property type="term" value="F:endonuclease activity"/>
    <property type="evidence" value="ECO:0007669"/>
    <property type="project" value="UniProtKB-KW"/>
</dbReference>
<dbReference type="PANTHER" id="PTHR38590:SF1">
    <property type="entry name" value="BLL0828 PROTEIN"/>
    <property type="match status" value="1"/>
</dbReference>
<dbReference type="Gene3D" id="3.40.960.10">
    <property type="entry name" value="VSR Endonuclease"/>
    <property type="match status" value="1"/>
</dbReference>
<keyword evidence="2" id="KW-0255">Endonuclease</keyword>